<dbReference type="RefSeq" id="WP_158535199.1">
    <property type="nucleotide sequence ID" value="NZ_CAWNWM010000030.1"/>
</dbReference>
<organism evidence="1 2">
    <name type="scientific">Acaryochloris thomasi RCC1774</name>
    <dbReference type="NCBI Taxonomy" id="1764569"/>
    <lineage>
        <taxon>Bacteria</taxon>
        <taxon>Bacillati</taxon>
        <taxon>Cyanobacteriota</taxon>
        <taxon>Cyanophyceae</taxon>
        <taxon>Acaryochloridales</taxon>
        <taxon>Acaryochloridaceae</taxon>
        <taxon>Acaryochloris</taxon>
        <taxon>Acaryochloris thomasi</taxon>
    </lineage>
</organism>
<sequence>MGDEQREVPEQAVVEVAEAKPEVDPRIQKPQAMLEKLLVLSVDGVGDV</sequence>
<name>A0A2W1JKD7_9CYAN</name>
<accession>A0A2W1JKD7</accession>
<gene>
    <name evidence="1" type="ORF">C1752_10199</name>
</gene>
<comment type="caution">
    <text evidence="1">The sequence shown here is derived from an EMBL/GenBank/DDBJ whole genome shotgun (WGS) entry which is preliminary data.</text>
</comment>
<keyword evidence="2" id="KW-1185">Reference proteome</keyword>
<evidence type="ECO:0000313" key="2">
    <source>
        <dbReference type="Proteomes" id="UP000248857"/>
    </source>
</evidence>
<protein>
    <submittedName>
        <fullName evidence="1">Uncharacterized protein</fullName>
    </submittedName>
</protein>
<proteinExistence type="predicted"/>
<dbReference type="EMBL" id="PQWO01000030">
    <property type="protein sequence ID" value="PZD70684.1"/>
    <property type="molecule type" value="Genomic_DNA"/>
</dbReference>
<dbReference type="Proteomes" id="UP000248857">
    <property type="component" value="Unassembled WGS sequence"/>
</dbReference>
<reference evidence="1 2" key="1">
    <citation type="journal article" date="2018" name="Sci. Rep.">
        <title>A novel species of the marine cyanobacterium Acaryochloris with a unique pigment content and lifestyle.</title>
        <authorList>
            <person name="Partensky F."/>
            <person name="Six C."/>
            <person name="Ratin M."/>
            <person name="Garczarek L."/>
            <person name="Vaulot D."/>
            <person name="Probert I."/>
            <person name="Calteau A."/>
            <person name="Gourvil P."/>
            <person name="Marie D."/>
            <person name="Grebert T."/>
            <person name="Bouchier C."/>
            <person name="Le Panse S."/>
            <person name="Gachenot M."/>
            <person name="Rodriguez F."/>
            <person name="Garrido J.L."/>
        </authorList>
    </citation>
    <scope>NUCLEOTIDE SEQUENCE [LARGE SCALE GENOMIC DNA]</scope>
    <source>
        <strain evidence="1 2">RCC1774</strain>
    </source>
</reference>
<evidence type="ECO:0000313" key="1">
    <source>
        <dbReference type="EMBL" id="PZD70684.1"/>
    </source>
</evidence>
<dbReference type="AlphaFoldDB" id="A0A2W1JKD7"/>